<evidence type="ECO:0000256" key="1">
    <source>
        <dbReference type="SAM" id="MobiDB-lite"/>
    </source>
</evidence>
<sequence length="297" mass="32711">MPETLIKPPVLKVTRYDLAVAAVIATFLGILAACFSVASLWLTNRLPPKAKAVPVEMFELPGGFEDGFVDESLRVDSPEPEVKNASPAETTAEQLEIAESLETVTELSDAAAEPLKQQFETGASNVGKVGSSTGTGRRGLGMGPGKGGIPREQRWFIRFADRTELDLYARQLDFFKIELGALLPDGRLAYLRNISSAKPQVNYAKSGKDETRMYMTWQAGERRLADVQLFAKAGVNVPPDAPIFHFYPPEVEAQLAQLERDYRGRKPDQIKRTYFIVESVGASGYRFTVVRQLEAGP</sequence>
<keyword evidence="2" id="KW-1133">Transmembrane helix</keyword>
<gene>
    <name evidence="3" type="ORF">ENS64_13100</name>
</gene>
<dbReference type="EMBL" id="DSVQ01000016">
    <property type="protein sequence ID" value="HGT40179.1"/>
    <property type="molecule type" value="Genomic_DNA"/>
</dbReference>
<reference evidence="3" key="1">
    <citation type="journal article" date="2020" name="mSystems">
        <title>Genome- and Community-Level Interaction Insights into Carbon Utilization and Element Cycling Functions of Hydrothermarchaeota in Hydrothermal Sediment.</title>
        <authorList>
            <person name="Zhou Z."/>
            <person name="Liu Y."/>
            <person name="Xu W."/>
            <person name="Pan J."/>
            <person name="Luo Z.H."/>
            <person name="Li M."/>
        </authorList>
    </citation>
    <scope>NUCLEOTIDE SEQUENCE [LARGE SCALE GENOMIC DNA]</scope>
    <source>
        <strain evidence="3">SpSt-508</strain>
    </source>
</reference>
<evidence type="ECO:0000313" key="3">
    <source>
        <dbReference type="EMBL" id="HGT40179.1"/>
    </source>
</evidence>
<comment type="caution">
    <text evidence="3">The sequence shown here is derived from an EMBL/GenBank/DDBJ whole genome shotgun (WGS) entry which is preliminary data.</text>
</comment>
<keyword evidence="2" id="KW-0472">Membrane</keyword>
<dbReference type="AlphaFoldDB" id="A0A7C4LNS7"/>
<accession>A0A7C4LNS7</accession>
<feature type="compositionally biased region" description="Gly residues" evidence="1">
    <location>
        <begin position="136"/>
        <end position="146"/>
    </location>
</feature>
<evidence type="ECO:0000256" key="2">
    <source>
        <dbReference type="SAM" id="Phobius"/>
    </source>
</evidence>
<organism evidence="3">
    <name type="scientific">Schlesneria paludicola</name>
    <dbReference type="NCBI Taxonomy" id="360056"/>
    <lineage>
        <taxon>Bacteria</taxon>
        <taxon>Pseudomonadati</taxon>
        <taxon>Planctomycetota</taxon>
        <taxon>Planctomycetia</taxon>
        <taxon>Planctomycetales</taxon>
        <taxon>Planctomycetaceae</taxon>
        <taxon>Schlesneria</taxon>
    </lineage>
</organism>
<proteinExistence type="predicted"/>
<name>A0A7C4LNS7_9PLAN</name>
<dbReference type="PROSITE" id="PS51257">
    <property type="entry name" value="PROKAR_LIPOPROTEIN"/>
    <property type="match status" value="1"/>
</dbReference>
<protein>
    <submittedName>
        <fullName evidence="3">Uncharacterized protein</fullName>
    </submittedName>
</protein>
<feature type="region of interest" description="Disordered" evidence="1">
    <location>
        <begin position="121"/>
        <end position="146"/>
    </location>
</feature>
<feature type="compositionally biased region" description="Low complexity" evidence="1">
    <location>
        <begin position="126"/>
        <end position="135"/>
    </location>
</feature>
<keyword evidence="2" id="KW-0812">Transmembrane</keyword>
<feature type="transmembrane region" description="Helical" evidence="2">
    <location>
        <begin position="20"/>
        <end position="42"/>
    </location>
</feature>